<dbReference type="Gene3D" id="2.60.40.10">
    <property type="entry name" value="Immunoglobulins"/>
    <property type="match status" value="1"/>
</dbReference>
<name>A0A6P4Y276_BRABE</name>
<dbReference type="Proteomes" id="UP000515135">
    <property type="component" value="Unplaced"/>
</dbReference>
<dbReference type="KEGG" id="bbel:109464046"/>
<gene>
    <name evidence="3" type="primary">LOC109464046</name>
</gene>
<organism evidence="2 3">
    <name type="scientific">Branchiostoma belcheri</name>
    <name type="common">Amphioxus</name>
    <dbReference type="NCBI Taxonomy" id="7741"/>
    <lineage>
        <taxon>Eukaryota</taxon>
        <taxon>Metazoa</taxon>
        <taxon>Chordata</taxon>
        <taxon>Cephalochordata</taxon>
        <taxon>Leptocardii</taxon>
        <taxon>Amphioxiformes</taxon>
        <taxon>Branchiostomatidae</taxon>
        <taxon>Branchiostoma</taxon>
    </lineage>
</organism>
<evidence type="ECO:0000313" key="3">
    <source>
        <dbReference type="RefSeq" id="XP_019616529.1"/>
    </source>
</evidence>
<dbReference type="InterPro" id="IPR036179">
    <property type="entry name" value="Ig-like_dom_sf"/>
</dbReference>
<dbReference type="InterPro" id="IPR007110">
    <property type="entry name" value="Ig-like_dom"/>
</dbReference>
<sequence length="263" mass="29339">MRYNVPSSLYNYTAVDWRGVSPTGNLSTCEGRVIPSSYKLLLDHLGLKILWFKDNEQVSVSNTSDGRITITEDVVNVPDNISHLCFPSCPSFPKSTSHFISILSIRNVEKSDYGVYNCKLVINNDADLKMDKKAHTYSIDSFTLKGPDDPTWPSALYPKLNNKCKTAVTCHVTCFGCCTCDTGLCEMMLLKDNKMVASTSSVVADGYIFKSSFKLSINGIEDFGDYHCVLKQHAVDCFDGSMFENFQVGESFHLGRPEVEKNK</sequence>
<dbReference type="SUPFAM" id="SSF48726">
    <property type="entry name" value="Immunoglobulin"/>
    <property type="match status" value="1"/>
</dbReference>
<proteinExistence type="predicted"/>
<evidence type="ECO:0000259" key="1">
    <source>
        <dbReference type="PROSITE" id="PS50835"/>
    </source>
</evidence>
<reference evidence="3" key="1">
    <citation type="submission" date="2025-08" db="UniProtKB">
        <authorList>
            <consortium name="RefSeq"/>
        </authorList>
    </citation>
    <scope>IDENTIFICATION</scope>
    <source>
        <tissue evidence="3">Gonad</tissue>
    </source>
</reference>
<dbReference type="PROSITE" id="PS50835">
    <property type="entry name" value="IG_LIKE"/>
    <property type="match status" value="1"/>
</dbReference>
<feature type="domain" description="Ig-like" evidence="1">
    <location>
        <begin position="28"/>
        <end position="129"/>
    </location>
</feature>
<protein>
    <submittedName>
        <fullName evidence="3">Uncharacterized protein LOC109464046</fullName>
    </submittedName>
</protein>
<evidence type="ECO:0000313" key="2">
    <source>
        <dbReference type="Proteomes" id="UP000515135"/>
    </source>
</evidence>
<dbReference type="GeneID" id="109464046"/>
<dbReference type="AlphaFoldDB" id="A0A6P4Y276"/>
<dbReference type="RefSeq" id="XP_019616529.1">
    <property type="nucleotide sequence ID" value="XM_019760970.1"/>
</dbReference>
<dbReference type="OrthoDB" id="10514832at2759"/>
<keyword evidence="2" id="KW-1185">Reference proteome</keyword>
<accession>A0A6P4Y276</accession>
<dbReference type="InterPro" id="IPR013783">
    <property type="entry name" value="Ig-like_fold"/>
</dbReference>